<keyword evidence="2" id="KW-1185">Reference proteome</keyword>
<protein>
    <submittedName>
        <fullName evidence="1">Uncharacterized protein</fullName>
    </submittedName>
</protein>
<name>A0ABN0PQQ3_9GAMM</name>
<dbReference type="Proteomes" id="UP000017548">
    <property type="component" value="Unassembled WGS sequence"/>
</dbReference>
<proteinExistence type="predicted"/>
<sequence>MCAQVQAKIDDLFKKSNQMMLFYTQTQAVEQLFCEYSSLTNKRGIENRFYIVDT</sequence>
<gene>
    <name evidence="1" type="ORF">SHD_0997</name>
</gene>
<comment type="caution">
    <text evidence="1">The sequence shown here is derived from an EMBL/GenBank/DDBJ whole genome shotgun (WGS) entry which is preliminary data.</text>
</comment>
<accession>A0ABN0PQQ3</accession>
<reference evidence="1 2" key="1">
    <citation type="journal article" date="2013" name="Genome Announc.">
        <title>Draft Genome Sequence of Shewanella decolorationis S12, a Dye-Degrading Bacterium Isolated from a Wastewater Treatment Plant.</title>
        <authorList>
            <person name="Xu M."/>
            <person name="Fang Y."/>
            <person name="Liu J."/>
            <person name="Chen X."/>
            <person name="Sun G."/>
            <person name="Guo J."/>
            <person name="Hua Z."/>
            <person name="Tu Q."/>
            <person name="Wu L."/>
            <person name="Zhou J."/>
            <person name="Liu X."/>
        </authorList>
    </citation>
    <scope>NUCLEOTIDE SEQUENCE [LARGE SCALE GENOMIC DNA]</scope>
    <source>
        <strain evidence="1 2">S12</strain>
    </source>
</reference>
<evidence type="ECO:0000313" key="1">
    <source>
        <dbReference type="EMBL" id="ESE42391.1"/>
    </source>
</evidence>
<evidence type="ECO:0000313" key="2">
    <source>
        <dbReference type="Proteomes" id="UP000017548"/>
    </source>
</evidence>
<dbReference type="EMBL" id="AXZL01000052">
    <property type="protein sequence ID" value="ESE42391.1"/>
    <property type="molecule type" value="Genomic_DNA"/>
</dbReference>
<organism evidence="1 2">
    <name type="scientific">Shewanella decolorationis S12</name>
    <dbReference type="NCBI Taxonomy" id="1353536"/>
    <lineage>
        <taxon>Bacteria</taxon>
        <taxon>Pseudomonadati</taxon>
        <taxon>Pseudomonadota</taxon>
        <taxon>Gammaproteobacteria</taxon>
        <taxon>Alteromonadales</taxon>
        <taxon>Shewanellaceae</taxon>
        <taxon>Shewanella</taxon>
    </lineage>
</organism>